<feature type="transmembrane region" description="Helical" evidence="2">
    <location>
        <begin position="7"/>
        <end position="24"/>
    </location>
</feature>
<name>A0A1E3L4P6_9BACL</name>
<organism evidence="3 4">
    <name type="scientific">Paenibacillus nuruki</name>
    <dbReference type="NCBI Taxonomy" id="1886670"/>
    <lineage>
        <taxon>Bacteria</taxon>
        <taxon>Bacillati</taxon>
        <taxon>Bacillota</taxon>
        <taxon>Bacilli</taxon>
        <taxon>Bacillales</taxon>
        <taxon>Paenibacillaceae</taxon>
        <taxon>Paenibacillus</taxon>
    </lineage>
</organism>
<protein>
    <submittedName>
        <fullName evidence="3">Uncharacterized protein</fullName>
    </submittedName>
</protein>
<proteinExistence type="predicted"/>
<dbReference type="EMBL" id="MDER01000035">
    <property type="protein sequence ID" value="ODP28644.1"/>
    <property type="molecule type" value="Genomic_DNA"/>
</dbReference>
<evidence type="ECO:0000256" key="1">
    <source>
        <dbReference type="SAM" id="MobiDB-lite"/>
    </source>
</evidence>
<keyword evidence="2" id="KW-1133">Transmembrane helix</keyword>
<feature type="transmembrane region" description="Helical" evidence="2">
    <location>
        <begin position="36"/>
        <end position="58"/>
    </location>
</feature>
<sequence length="149" mass="16216">MVGNIKINLWLGLIGFLITFFASIENNLWTTSLFRGVLGFALWFFLAFVLRFVLGILANPAGAATNKPSTPTSSENGQPDSSVDDPSRGGQFDVVTPDQDQELSDLLTPKPTDTVDKGGFAPLNPPKLVSNKQQDPEEMAKAVRHLTQK</sequence>
<accession>A0A1E3L4P6</accession>
<dbReference type="Proteomes" id="UP000094578">
    <property type="component" value="Unassembled WGS sequence"/>
</dbReference>
<evidence type="ECO:0000313" key="4">
    <source>
        <dbReference type="Proteomes" id="UP000094578"/>
    </source>
</evidence>
<reference evidence="3 4" key="1">
    <citation type="submission" date="2016-08" db="EMBL/GenBank/DDBJ databases">
        <title>Genome sequencing of Paenibacillus sp. TI45-13ar, isolated from Korean traditional nuruk.</title>
        <authorList>
            <person name="Kim S.-J."/>
        </authorList>
    </citation>
    <scope>NUCLEOTIDE SEQUENCE [LARGE SCALE GENOMIC DNA]</scope>
    <source>
        <strain evidence="3 4">TI45-13ar</strain>
    </source>
</reference>
<keyword evidence="2" id="KW-0812">Transmembrane</keyword>
<dbReference type="AlphaFoldDB" id="A0A1E3L4P6"/>
<feature type="region of interest" description="Disordered" evidence="1">
    <location>
        <begin position="63"/>
        <end position="149"/>
    </location>
</feature>
<dbReference type="STRING" id="1886670.PTI45_01939"/>
<gene>
    <name evidence="3" type="ORF">PTI45_01939</name>
</gene>
<evidence type="ECO:0000313" key="3">
    <source>
        <dbReference type="EMBL" id="ODP28644.1"/>
    </source>
</evidence>
<dbReference type="RefSeq" id="WP_069327358.1">
    <property type="nucleotide sequence ID" value="NZ_MDER01000035.1"/>
</dbReference>
<evidence type="ECO:0000256" key="2">
    <source>
        <dbReference type="SAM" id="Phobius"/>
    </source>
</evidence>
<comment type="caution">
    <text evidence="3">The sequence shown here is derived from an EMBL/GenBank/DDBJ whole genome shotgun (WGS) entry which is preliminary data.</text>
</comment>
<keyword evidence="4" id="KW-1185">Reference proteome</keyword>
<feature type="compositionally biased region" description="Polar residues" evidence="1">
    <location>
        <begin position="66"/>
        <end position="81"/>
    </location>
</feature>
<keyword evidence="2" id="KW-0472">Membrane</keyword>